<name>A0A165PAW8_9AGAM</name>
<sequence>MSEKLHVLSHPLVNARLSNLRQTSTTPKDFREGIRDVSLILGIEASRDLEEETFHGQTPIGPFVGSTIKPKIGFAPILRAGLGMTDAMLDLFPSAPVYHLGIYREKVSLQPVEYYSKLPPTPPIDMCFLLDPLIATGGTACAALNMILDWGVPVNHIKLICILGSQDGLKRVLAEFPGLEIWVAAVDPTLTDKGLISPGLGDTGDRLFNTLRGS</sequence>
<keyword evidence="7 11" id="KW-0808">Transferase</keyword>
<dbReference type="GO" id="GO:0004845">
    <property type="term" value="F:uracil phosphoribosyltransferase activity"/>
    <property type="evidence" value="ECO:0007669"/>
    <property type="project" value="UniProtKB-EC"/>
</dbReference>
<dbReference type="InterPro" id="IPR050054">
    <property type="entry name" value="UPRTase/APRTase"/>
</dbReference>
<comment type="pathway">
    <text evidence="2">Pyrimidine metabolism; UMP biosynthesis via salvage pathway; UMP from uracil: step 1/1.</text>
</comment>
<dbReference type="GO" id="GO:0005525">
    <property type="term" value="F:GTP binding"/>
    <property type="evidence" value="ECO:0007669"/>
    <property type="project" value="UniProtKB-KW"/>
</dbReference>
<comment type="similarity">
    <text evidence="3">Belongs to the UPRTase family.</text>
</comment>
<dbReference type="FunCoup" id="A0A165PAW8">
    <property type="interactions" value="93"/>
</dbReference>
<evidence type="ECO:0000256" key="3">
    <source>
        <dbReference type="ARBA" id="ARBA00009516"/>
    </source>
</evidence>
<keyword evidence="8" id="KW-0547">Nucleotide-binding</keyword>
<comment type="cofactor">
    <cofactor evidence="1">
        <name>Mg(2+)</name>
        <dbReference type="ChEBI" id="CHEBI:18420"/>
    </cofactor>
</comment>
<dbReference type="AlphaFoldDB" id="A0A165PAW8"/>
<dbReference type="OrthoDB" id="10257085at2759"/>
<dbReference type="InterPro" id="IPR029057">
    <property type="entry name" value="PRTase-like"/>
</dbReference>
<evidence type="ECO:0000256" key="2">
    <source>
        <dbReference type="ARBA" id="ARBA00005180"/>
    </source>
</evidence>
<evidence type="ECO:0000256" key="1">
    <source>
        <dbReference type="ARBA" id="ARBA00001946"/>
    </source>
</evidence>
<dbReference type="SUPFAM" id="SSF53271">
    <property type="entry name" value="PRTase-like"/>
    <property type="match status" value="1"/>
</dbReference>
<dbReference type="STRING" id="1314782.A0A165PAW8"/>
<dbReference type="NCBIfam" id="NF001097">
    <property type="entry name" value="PRK00129.1"/>
    <property type="match status" value="1"/>
</dbReference>
<keyword evidence="5" id="KW-0021">Allosteric enzyme</keyword>
<dbReference type="InParanoid" id="A0A165PAW8"/>
<feature type="domain" description="Phosphoribosyltransferase" evidence="10">
    <location>
        <begin position="7"/>
        <end position="210"/>
    </location>
</feature>
<reference evidence="11 12" key="1">
    <citation type="journal article" date="2016" name="Mol. Biol. Evol.">
        <title>Comparative Genomics of Early-Diverging Mushroom-Forming Fungi Provides Insights into the Origins of Lignocellulose Decay Capabilities.</title>
        <authorList>
            <person name="Nagy L.G."/>
            <person name="Riley R."/>
            <person name="Tritt A."/>
            <person name="Adam C."/>
            <person name="Daum C."/>
            <person name="Floudas D."/>
            <person name="Sun H."/>
            <person name="Yadav J.S."/>
            <person name="Pangilinan J."/>
            <person name="Larsson K.H."/>
            <person name="Matsuura K."/>
            <person name="Barry K."/>
            <person name="Labutti K."/>
            <person name="Kuo R."/>
            <person name="Ohm R.A."/>
            <person name="Bhattacharya S.S."/>
            <person name="Shirouzu T."/>
            <person name="Yoshinaga Y."/>
            <person name="Martin F.M."/>
            <person name="Grigoriev I.V."/>
            <person name="Hibbett D.S."/>
        </authorList>
    </citation>
    <scope>NUCLEOTIDE SEQUENCE [LARGE SCALE GENOMIC DNA]</scope>
    <source>
        <strain evidence="11 12">HHB14362 ss-1</strain>
    </source>
</reference>
<evidence type="ECO:0000259" key="10">
    <source>
        <dbReference type="Pfam" id="PF14681"/>
    </source>
</evidence>
<protein>
    <recommendedName>
        <fullName evidence="4">uracil phosphoribosyltransferase</fullName>
        <ecNumber evidence="4">2.4.2.9</ecNumber>
    </recommendedName>
</protein>
<evidence type="ECO:0000313" key="12">
    <source>
        <dbReference type="Proteomes" id="UP000076761"/>
    </source>
</evidence>
<dbReference type="Proteomes" id="UP000076761">
    <property type="component" value="Unassembled WGS sequence"/>
</dbReference>
<evidence type="ECO:0000256" key="5">
    <source>
        <dbReference type="ARBA" id="ARBA00022533"/>
    </source>
</evidence>
<dbReference type="PANTHER" id="PTHR32315">
    <property type="entry name" value="ADENINE PHOSPHORIBOSYLTRANSFERASE"/>
    <property type="match status" value="1"/>
</dbReference>
<accession>A0A165PAW8</accession>
<dbReference type="InterPro" id="IPR000836">
    <property type="entry name" value="PRTase_dom"/>
</dbReference>
<proteinExistence type="inferred from homology"/>
<dbReference type="CDD" id="cd06223">
    <property type="entry name" value="PRTases_typeI"/>
    <property type="match status" value="1"/>
</dbReference>
<keyword evidence="12" id="KW-1185">Reference proteome</keyword>
<keyword evidence="9" id="KW-0342">GTP-binding</keyword>
<evidence type="ECO:0000256" key="7">
    <source>
        <dbReference type="ARBA" id="ARBA00022679"/>
    </source>
</evidence>
<dbReference type="EC" id="2.4.2.9" evidence="4"/>
<keyword evidence="6 11" id="KW-0328">Glycosyltransferase</keyword>
<evidence type="ECO:0000256" key="9">
    <source>
        <dbReference type="ARBA" id="ARBA00023134"/>
    </source>
</evidence>
<evidence type="ECO:0000256" key="6">
    <source>
        <dbReference type="ARBA" id="ARBA00022676"/>
    </source>
</evidence>
<organism evidence="11 12">
    <name type="scientific">Neolentinus lepideus HHB14362 ss-1</name>
    <dbReference type="NCBI Taxonomy" id="1314782"/>
    <lineage>
        <taxon>Eukaryota</taxon>
        <taxon>Fungi</taxon>
        <taxon>Dikarya</taxon>
        <taxon>Basidiomycota</taxon>
        <taxon>Agaricomycotina</taxon>
        <taxon>Agaricomycetes</taxon>
        <taxon>Gloeophyllales</taxon>
        <taxon>Gloeophyllaceae</taxon>
        <taxon>Neolentinus</taxon>
    </lineage>
</organism>
<dbReference type="Pfam" id="PF14681">
    <property type="entry name" value="UPRTase"/>
    <property type="match status" value="1"/>
</dbReference>
<dbReference type="EMBL" id="KV425615">
    <property type="protein sequence ID" value="KZT20775.1"/>
    <property type="molecule type" value="Genomic_DNA"/>
</dbReference>
<dbReference type="PANTHER" id="PTHR32315:SF4">
    <property type="entry name" value="URACIL PHOSPHORIBOSYLTRANSFERASE, CHLOROPLASTIC"/>
    <property type="match status" value="1"/>
</dbReference>
<evidence type="ECO:0000256" key="4">
    <source>
        <dbReference type="ARBA" id="ARBA00011894"/>
    </source>
</evidence>
<dbReference type="Gene3D" id="3.40.50.2020">
    <property type="match status" value="1"/>
</dbReference>
<gene>
    <name evidence="11" type="ORF">NEOLEDRAFT_1074954</name>
</gene>
<evidence type="ECO:0000313" key="11">
    <source>
        <dbReference type="EMBL" id="KZT20775.1"/>
    </source>
</evidence>
<evidence type="ECO:0000256" key="8">
    <source>
        <dbReference type="ARBA" id="ARBA00022741"/>
    </source>
</evidence>